<gene>
    <name evidence="2" type="ORF">H8S64_05390</name>
</gene>
<accession>A0ABR7CXW6</accession>
<evidence type="ECO:0000313" key="2">
    <source>
        <dbReference type="EMBL" id="MBC5620526.1"/>
    </source>
</evidence>
<dbReference type="Proteomes" id="UP000646484">
    <property type="component" value="Unassembled WGS sequence"/>
</dbReference>
<dbReference type="RefSeq" id="WP_186975272.1">
    <property type="nucleotide sequence ID" value="NZ_JACOOH010000002.1"/>
</dbReference>
<protein>
    <submittedName>
        <fullName evidence="2">Glycerol acyltransferase</fullName>
    </submittedName>
</protein>
<reference evidence="2 3" key="1">
    <citation type="submission" date="2020-08" db="EMBL/GenBank/DDBJ databases">
        <title>Genome public.</title>
        <authorList>
            <person name="Liu C."/>
            <person name="Sun Q."/>
        </authorList>
    </citation>
    <scope>NUCLEOTIDE SEQUENCE [LARGE SCALE GENOMIC DNA]</scope>
    <source>
        <strain evidence="2 3">NSJ-56</strain>
    </source>
</reference>
<organism evidence="2 3">
    <name type="scientific">Butyricimonas hominis</name>
    <dbReference type="NCBI Taxonomy" id="2763032"/>
    <lineage>
        <taxon>Bacteria</taxon>
        <taxon>Pseudomonadati</taxon>
        <taxon>Bacteroidota</taxon>
        <taxon>Bacteroidia</taxon>
        <taxon>Bacteroidales</taxon>
        <taxon>Odoribacteraceae</taxon>
        <taxon>Butyricimonas</taxon>
    </lineage>
</organism>
<dbReference type="EMBL" id="JACOOH010000002">
    <property type="protein sequence ID" value="MBC5620526.1"/>
    <property type="molecule type" value="Genomic_DNA"/>
</dbReference>
<evidence type="ECO:0000259" key="1">
    <source>
        <dbReference type="Pfam" id="PF19576"/>
    </source>
</evidence>
<keyword evidence="2" id="KW-0012">Acyltransferase</keyword>
<keyword evidence="2" id="KW-0808">Transferase</keyword>
<dbReference type="InterPro" id="IPR045746">
    <property type="entry name" value="ACT14924-like_Acyltransf_dom"/>
</dbReference>
<name>A0ABR7CXW6_9BACT</name>
<dbReference type="SUPFAM" id="SSF69593">
    <property type="entry name" value="Glycerol-3-phosphate (1)-acyltransferase"/>
    <property type="match status" value="1"/>
</dbReference>
<evidence type="ECO:0000313" key="3">
    <source>
        <dbReference type="Proteomes" id="UP000646484"/>
    </source>
</evidence>
<keyword evidence="3" id="KW-1185">Reference proteome</keyword>
<sequence>MEETVKPIYIEQLFKSKNPKLARWIPKFVYSFLKRLICQDQINDFISKYGDRKGLDFADGVMEYLDLSFKIEGEENLPDPNGRYIFAANHVLGGPDGIILISYLGRKYSPLKFPVNDLLMNLKNLNNIFLPVNKHGALAKEAAADLENAFASNAQIITFPAGMVSRKTKGVIIDPEWQKSFIVKAVKYQRDIVPIHVKGENSKFFYNLANFRKKIGLKVNLEMMCLPKETFNKKGSTFTLSIGKPIPWETFDKSKTPKEWAAEVKKNVYSL</sequence>
<comment type="caution">
    <text evidence="2">The sequence shown here is derived from an EMBL/GenBank/DDBJ whole genome shotgun (WGS) entry which is preliminary data.</text>
</comment>
<proteinExistence type="predicted"/>
<dbReference type="GO" id="GO:0016746">
    <property type="term" value="F:acyltransferase activity"/>
    <property type="evidence" value="ECO:0007669"/>
    <property type="project" value="UniProtKB-KW"/>
</dbReference>
<dbReference type="Pfam" id="PF19576">
    <property type="entry name" value="Acyltransf_2"/>
    <property type="match status" value="1"/>
</dbReference>
<feature type="domain" description="Putative acyltransferase ACT14924-like acyltransferase" evidence="1">
    <location>
        <begin position="15"/>
        <end position="270"/>
    </location>
</feature>